<feature type="compositionally biased region" description="Pro residues" evidence="1">
    <location>
        <begin position="39"/>
        <end position="59"/>
    </location>
</feature>
<keyword evidence="2" id="KW-0732">Signal</keyword>
<name>A0ABV7Y3F9_9ACTN</name>
<feature type="signal peptide" evidence="2">
    <location>
        <begin position="1"/>
        <end position="21"/>
    </location>
</feature>
<keyword evidence="4" id="KW-1185">Reference proteome</keyword>
<feature type="chain" id="PRO_5046241359" evidence="2">
    <location>
        <begin position="22"/>
        <end position="259"/>
    </location>
</feature>
<protein>
    <submittedName>
        <fullName evidence="3">Uncharacterized protein</fullName>
    </submittedName>
</protein>
<dbReference type="EMBL" id="JBHRZH010000001">
    <property type="protein sequence ID" value="MFC3759319.1"/>
    <property type="molecule type" value="Genomic_DNA"/>
</dbReference>
<dbReference type="Proteomes" id="UP001595699">
    <property type="component" value="Unassembled WGS sequence"/>
</dbReference>
<organism evidence="3 4">
    <name type="scientific">Tenggerimyces flavus</name>
    <dbReference type="NCBI Taxonomy" id="1708749"/>
    <lineage>
        <taxon>Bacteria</taxon>
        <taxon>Bacillati</taxon>
        <taxon>Actinomycetota</taxon>
        <taxon>Actinomycetes</taxon>
        <taxon>Propionibacteriales</taxon>
        <taxon>Nocardioidaceae</taxon>
        <taxon>Tenggerimyces</taxon>
    </lineage>
</organism>
<sequence>MPSRRVATIVLSVALVTGATAGVGAAAANFDAWGLLHTTPPPAAAGPEPTEPSPTPAGTPIPSATPSLTPTPSPTPTPTQTKTPKPKPSKTPTPDPTPTKPPEPKAPTEFVNVAIGDSTISVDVPVDWDAIEKSAYWRDFLDPTRTLNLRIRVDDFGADNEEAANKQREIRSGLRGFTGYGISPFKRMTRNADGEQVEETGYAFRYSYTDERGELDATRYAVERFIEGGSVMVGSFAWYGQLDLVEPAAQRAMDTYATG</sequence>
<accession>A0ABV7Y3F9</accession>
<dbReference type="RefSeq" id="WP_205122279.1">
    <property type="nucleotide sequence ID" value="NZ_JAFBCM010000001.1"/>
</dbReference>
<proteinExistence type="predicted"/>
<reference evidence="4" key="1">
    <citation type="journal article" date="2019" name="Int. J. Syst. Evol. Microbiol.">
        <title>The Global Catalogue of Microorganisms (GCM) 10K type strain sequencing project: providing services to taxonomists for standard genome sequencing and annotation.</title>
        <authorList>
            <consortium name="The Broad Institute Genomics Platform"/>
            <consortium name="The Broad Institute Genome Sequencing Center for Infectious Disease"/>
            <person name="Wu L."/>
            <person name="Ma J."/>
        </authorList>
    </citation>
    <scope>NUCLEOTIDE SEQUENCE [LARGE SCALE GENOMIC DNA]</scope>
    <source>
        <strain evidence="4">CGMCC 4.7241</strain>
    </source>
</reference>
<evidence type="ECO:0000256" key="2">
    <source>
        <dbReference type="SAM" id="SignalP"/>
    </source>
</evidence>
<feature type="region of interest" description="Disordered" evidence="1">
    <location>
        <begin position="39"/>
        <end position="108"/>
    </location>
</feature>
<comment type="caution">
    <text evidence="3">The sequence shown here is derived from an EMBL/GenBank/DDBJ whole genome shotgun (WGS) entry which is preliminary data.</text>
</comment>
<evidence type="ECO:0000256" key="1">
    <source>
        <dbReference type="SAM" id="MobiDB-lite"/>
    </source>
</evidence>
<feature type="compositionally biased region" description="Pro residues" evidence="1">
    <location>
        <begin position="89"/>
        <end position="105"/>
    </location>
</feature>
<gene>
    <name evidence="3" type="ORF">ACFOUW_00575</name>
</gene>
<evidence type="ECO:0000313" key="3">
    <source>
        <dbReference type="EMBL" id="MFC3759319.1"/>
    </source>
</evidence>
<evidence type="ECO:0000313" key="4">
    <source>
        <dbReference type="Proteomes" id="UP001595699"/>
    </source>
</evidence>